<dbReference type="PANTHER" id="PTHR34693">
    <property type="entry name" value="PROTEIN PAR32"/>
    <property type="match status" value="1"/>
</dbReference>
<name>A0AAI8VCJ8_9PEZI</name>
<comment type="caution">
    <text evidence="2">The sequence shown here is derived from an EMBL/GenBank/DDBJ whole genome shotgun (WGS) entry which is preliminary data.</text>
</comment>
<evidence type="ECO:0000313" key="2">
    <source>
        <dbReference type="EMBL" id="CAJ2502494.1"/>
    </source>
</evidence>
<dbReference type="Pfam" id="PF12223">
    <property type="entry name" value="DUF3602"/>
    <property type="match status" value="1"/>
</dbReference>
<evidence type="ECO:0000313" key="3">
    <source>
        <dbReference type="Proteomes" id="UP001295740"/>
    </source>
</evidence>
<dbReference type="EMBL" id="CAUWAG010000004">
    <property type="protein sequence ID" value="CAJ2502494.1"/>
    <property type="molecule type" value="Genomic_DNA"/>
</dbReference>
<dbReference type="InterPro" id="IPR022024">
    <property type="entry name" value="DUF3602"/>
</dbReference>
<gene>
    <name evidence="2" type="ORF">KHLLAP_LOCUS2962</name>
</gene>
<evidence type="ECO:0000256" key="1">
    <source>
        <dbReference type="SAM" id="MobiDB-lite"/>
    </source>
</evidence>
<sequence>MSLFTVAEPHPTVRKNTYTHSGRGGSGNYFRAPATTPSSGVVSPAAELPPTTSRFHSGRGGAGNAHVSVERPVMSFDDEFTRQSKIETKPIGHVGRGGAGNVFAATNGTTPGAPRKGSDASIHSNSSAGSMPDFVRRISSTFARR</sequence>
<keyword evidence="3" id="KW-1185">Reference proteome</keyword>
<dbReference type="AlphaFoldDB" id="A0AAI8VCJ8"/>
<protein>
    <submittedName>
        <fullName evidence="2">Uu.00g098880.m01.CDS01</fullName>
    </submittedName>
</protein>
<reference evidence="2" key="1">
    <citation type="submission" date="2023-10" db="EMBL/GenBank/DDBJ databases">
        <authorList>
            <person name="Hackl T."/>
        </authorList>
    </citation>
    <scope>NUCLEOTIDE SEQUENCE</scope>
</reference>
<accession>A0AAI8VCJ8</accession>
<dbReference type="PANTHER" id="PTHR34693:SF2">
    <property type="entry name" value="DUF3602 DOMAIN-CONTAINING PROTEIN"/>
    <property type="match status" value="1"/>
</dbReference>
<proteinExistence type="predicted"/>
<feature type="region of interest" description="Disordered" evidence="1">
    <location>
        <begin position="1"/>
        <end position="70"/>
    </location>
</feature>
<organism evidence="2 3">
    <name type="scientific">Anthostomella pinea</name>
    <dbReference type="NCBI Taxonomy" id="933095"/>
    <lineage>
        <taxon>Eukaryota</taxon>
        <taxon>Fungi</taxon>
        <taxon>Dikarya</taxon>
        <taxon>Ascomycota</taxon>
        <taxon>Pezizomycotina</taxon>
        <taxon>Sordariomycetes</taxon>
        <taxon>Xylariomycetidae</taxon>
        <taxon>Xylariales</taxon>
        <taxon>Xylariaceae</taxon>
        <taxon>Anthostomella</taxon>
    </lineage>
</organism>
<dbReference type="InterPro" id="IPR053203">
    <property type="entry name" value="Cisplatin_resist-associated"/>
</dbReference>
<feature type="region of interest" description="Disordered" evidence="1">
    <location>
        <begin position="87"/>
        <end position="132"/>
    </location>
</feature>
<dbReference type="Proteomes" id="UP001295740">
    <property type="component" value="Unassembled WGS sequence"/>
</dbReference>